<evidence type="ECO:0000313" key="4">
    <source>
        <dbReference type="EMBL" id="KAF5317965.1"/>
    </source>
</evidence>
<proteinExistence type="predicted"/>
<feature type="compositionally biased region" description="Basic and acidic residues" evidence="2">
    <location>
        <begin position="270"/>
        <end position="287"/>
    </location>
</feature>
<feature type="compositionally biased region" description="Basic and acidic residues" evidence="2">
    <location>
        <begin position="405"/>
        <end position="418"/>
    </location>
</feature>
<evidence type="ECO:0000256" key="2">
    <source>
        <dbReference type="SAM" id="MobiDB-lite"/>
    </source>
</evidence>
<protein>
    <recommendedName>
        <fullName evidence="3">C2H2-type domain-containing protein</fullName>
    </recommendedName>
</protein>
<feature type="compositionally biased region" description="Low complexity" evidence="2">
    <location>
        <begin position="460"/>
        <end position="470"/>
    </location>
</feature>
<dbReference type="EMBL" id="JAACJJ010000031">
    <property type="protein sequence ID" value="KAF5317965.1"/>
    <property type="molecule type" value="Genomic_DNA"/>
</dbReference>
<feature type="compositionally biased region" description="Basic and acidic residues" evidence="2">
    <location>
        <begin position="868"/>
        <end position="892"/>
    </location>
</feature>
<evidence type="ECO:0000256" key="1">
    <source>
        <dbReference type="PROSITE-ProRule" id="PRU00042"/>
    </source>
</evidence>
<feature type="compositionally biased region" description="Polar residues" evidence="2">
    <location>
        <begin position="625"/>
        <end position="638"/>
    </location>
</feature>
<feature type="domain" description="C2H2-type" evidence="3">
    <location>
        <begin position="39"/>
        <end position="66"/>
    </location>
</feature>
<feature type="compositionally biased region" description="Gly residues" evidence="2">
    <location>
        <begin position="97"/>
        <end position="112"/>
    </location>
</feature>
<feature type="region of interest" description="Disordered" evidence="2">
    <location>
        <begin position="86"/>
        <end position="170"/>
    </location>
</feature>
<feature type="compositionally biased region" description="Low complexity" evidence="2">
    <location>
        <begin position="945"/>
        <end position="959"/>
    </location>
</feature>
<sequence length="1325" mass="136257">MIICVAIPTTRRPLLRLLTSLRFYYRRYPHSKHTGERPFSCHCSKQFSRLDNLRQHAQTVHADKAELNEQMMRELTSLHAVMSAANTGTVGPTDSGSGAGTSGGPNGNGKSGAGKPNVVTGDAKMKKIPPPKAMQTSVSLSSTTTSTSTTSGSSSSSTTALATNTNESAILNQENTMAMDVDAEVKQELSPTVPASIYPNSLSGPGSGYVPFPANHHIQQRLNPNSTSRPRPGTSTGYMGYAAPSASASSMPMTNVPEEHELEVKMDDARAEAGRRSFRGDEHESFRAQRPATAAAAFGSRREGGVDRGAAAPTPAAPGHSFRAPAVLTPQFQQSQYDRQREQSITRTVSASSAAPALSPLPYSFGGGGRHGYDGREPAQPDGPSVTAQKASAGATASQRYTPYAERERDRDRDREWNSSRPGTAERLPPLAAVVSASLSGHQRELAQYEREREYEQRRGGAAAPAAAASSSTFLQPFLRGAGAGARRPDTAPGAFFGGRGGGLEHERQRGWEYERERGDGLGYGRPVVRGDTGPVGRGVSGLSTLSSLSRLSSVSSIQRGGGSRSTSPSPGGVGRSSSSGLGGAGASDSPFFFQPPELGTSGSAREREFDGIPSSFGTAYRGASASTFPTSVRPSSSAAPPGYGGNAFAGYGYAKPPSSSSGLGSRKRQFGGPDGPGEYERERDDADIDIDIDEQPRPYTTAGGYERRLGGVRRYPSGGVFGARAGSVGGGRSAGGGYEYGSESRPQSRRLSVMELCNDDVNAAAASGAHGRLGSLAAAASASANASAAAASLRGGYADDEPRDVVAGAGLSRGHPGNAGVYGRHGQRDELAGGRYEYDRSSTAGTSRPTTTSGLISSASALRLFDRDGDNVRHGEREWNATGDNRGDALRARAAHASAAAAGRGASAGGLEEEDGNRADDGDGGGLARASSTGSSGDAIFAYSPGAASPGPTASPRGESVSATTEREPDVPVSGASHLSPSTVAATNPSPAFAITFAPTPVSPAASTFSASSEPPFTHAPPFVSGTAATPASIHIGVTAGQVLPTERATTPHVSPAAAQRYGASGSSTSPVAPDPRTPLTTTKAGHGAAGSPISYDGASPAPSPPTQHATYRRYDQQRQQPYGGSTQSYFGADGSAGQQQRSQLAGSRAFSTASPIASSPRSPGTGAATGSGSAAAHVADAHAYGQSVQYEQQRQQRAGVGDDDEYGYGRERYGGGGHAPSRHAGYDEHEHERQRYGSGSMGGGVSAEYTAVSHYPRAPSRTSSGSSAPRSPGAHAQLQHQQRGFSGSLSATAGGVHSGHGADQVRPVVGPTNTSAGAYGMRV</sequence>
<dbReference type="Gene3D" id="3.30.160.60">
    <property type="entry name" value="Classic Zinc Finger"/>
    <property type="match status" value="1"/>
</dbReference>
<dbReference type="InterPro" id="IPR013087">
    <property type="entry name" value="Znf_C2H2_type"/>
</dbReference>
<feature type="region of interest" description="Disordered" evidence="2">
    <location>
        <begin position="808"/>
        <end position="827"/>
    </location>
</feature>
<dbReference type="SUPFAM" id="SSF57667">
    <property type="entry name" value="beta-beta-alpha zinc fingers"/>
    <property type="match status" value="1"/>
</dbReference>
<keyword evidence="1" id="KW-0863">Zinc-finger</keyword>
<feature type="region of interest" description="Disordered" evidence="2">
    <location>
        <begin position="1049"/>
        <end position="1176"/>
    </location>
</feature>
<dbReference type="Proteomes" id="UP000567179">
    <property type="component" value="Unassembled WGS sequence"/>
</dbReference>
<feature type="compositionally biased region" description="Low complexity" evidence="2">
    <location>
        <begin position="541"/>
        <end position="557"/>
    </location>
</feature>
<keyword evidence="1" id="KW-0479">Metal-binding</keyword>
<keyword evidence="5" id="KW-1185">Reference proteome</keyword>
<feature type="region of interest" description="Disordered" evidence="2">
    <location>
        <begin position="1190"/>
        <end position="1325"/>
    </location>
</feature>
<feature type="region of interest" description="Disordered" evidence="2">
    <location>
        <begin position="482"/>
        <end position="706"/>
    </location>
</feature>
<feature type="region of interest" description="Disordered" evidence="2">
    <location>
        <begin position="270"/>
        <end position="470"/>
    </location>
</feature>
<feature type="compositionally biased region" description="Basic and acidic residues" evidence="2">
    <location>
        <begin position="503"/>
        <end position="520"/>
    </location>
</feature>
<evidence type="ECO:0000313" key="5">
    <source>
        <dbReference type="Proteomes" id="UP000567179"/>
    </source>
</evidence>
<feature type="compositionally biased region" description="Low complexity" evidence="2">
    <location>
        <begin position="896"/>
        <end position="906"/>
    </location>
</feature>
<reference evidence="4 5" key="1">
    <citation type="journal article" date="2020" name="ISME J.">
        <title>Uncovering the hidden diversity of litter-decomposition mechanisms in mushroom-forming fungi.</title>
        <authorList>
            <person name="Floudas D."/>
            <person name="Bentzer J."/>
            <person name="Ahren D."/>
            <person name="Johansson T."/>
            <person name="Persson P."/>
            <person name="Tunlid A."/>
        </authorList>
    </citation>
    <scope>NUCLEOTIDE SEQUENCE [LARGE SCALE GENOMIC DNA]</scope>
    <source>
        <strain evidence="4 5">CBS 101986</strain>
    </source>
</reference>
<feature type="compositionally biased region" description="Low complexity" evidence="2">
    <location>
        <begin position="1166"/>
        <end position="1176"/>
    </location>
</feature>
<evidence type="ECO:0000259" key="3">
    <source>
        <dbReference type="PROSITE" id="PS50157"/>
    </source>
</evidence>
<name>A0A8H5EZ60_9AGAR</name>
<dbReference type="GO" id="GO:0008270">
    <property type="term" value="F:zinc ion binding"/>
    <property type="evidence" value="ECO:0007669"/>
    <property type="project" value="UniProtKB-KW"/>
</dbReference>
<feature type="compositionally biased region" description="Low complexity" evidence="2">
    <location>
        <begin position="1258"/>
        <end position="1276"/>
    </location>
</feature>
<feature type="compositionally biased region" description="Low complexity" evidence="2">
    <location>
        <begin position="565"/>
        <end position="580"/>
    </location>
</feature>
<comment type="caution">
    <text evidence="4">The sequence shown here is derived from an EMBL/GenBank/DDBJ whole genome shotgun (WGS) entry which is preliminary data.</text>
</comment>
<feature type="compositionally biased region" description="Polar residues" evidence="2">
    <location>
        <begin position="160"/>
        <end position="170"/>
    </location>
</feature>
<feature type="compositionally biased region" description="Low complexity" evidence="2">
    <location>
        <begin position="133"/>
        <end position="159"/>
    </location>
</feature>
<feature type="compositionally biased region" description="Polar residues" evidence="2">
    <location>
        <begin position="386"/>
        <end position="401"/>
    </location>
</feature>
<dbReference type="InterPro" id="IPR036236">
    <property type="entry name" value="Znf_C2H2_sf"/>
</dbReference>
<feature type="compositionally biased region" description="Low complexity" evidence="2">
    <location>
        <begin position="350"/>
        <end position="362"/>
    </location>
</feature>
<dbReference type="OrthoDB" id="10018191at2759"/>
<gene>
    <name evidence="4" type="ORF">D9619_012013</name>
</gene>
<feature type="compositionally biased region" description="Polar residues" evidence="2">
    <location>
        <begin position="1138"/>
        <end position="1164"/>
    </location>
</feature>
<feature type="compositionally biased region" description="Polar residues" evidence="2">
    <location>
        <begin position="1280"/>
        <end position="1293"/>
    </location>
</feature>
<feature type="region of interest" description="Disordered" evidence="2">
    <location>
        <begin position="868"/>
        <end position="985"/>
    </location>
</feature>
<keyword evidence="1" id="KW-0862">Zinc</keyword>
<organism evidence="4 5">
    <name type="scientific">Psilocybe cf. subviscida</name>
    <dbReference type="NCBI Taxonomy" id="2480587"/>
    <lineage>
        <taxon>Eukaryota</taxon>
        <taxon>Fungi</taxon>
        <taxon>Dikarya</taxon>
        <taxon>Basidiomycota</taxon>
        <taxon>Agaricomycotina</taxon>
        <taxon>Agaricomycetes</taxon>
        <taxon>Agaricomycetidae</taxon>
        <taxon>Agaricales</taxon>
        <taxon>Agaricineae</taxon>
        <taxon>Strophariaceae</taxon>
        <taxon>Psilocybe</taxon>
    </lineage>
</organism>
<dbReference type="PROSITE" id="PS50157">
    <property type="entry name" value="ZINC_FINGER_C2H2_2"/>
    <property type="match status" value="1"/>
</dbReference>
<accession>A0A8H5EZ60</accession>
<feature type="compositionally biased region" description="Basic and acidic residues" evidence="2">
    <location>
        <begin position="1226"/>
        <end position="1237"/>
    </location>
</feature>
<feature type="compositionally biased region" description="Basic and acidic residues" evidence="2">
    <location>
        <begin position="442"/>
        <end position="459"/>
    </location>
</feature>